<dbReference type="InterPro" id="IPR001509">
    <property type="entry name" value="Epimerase_deHydtase"/>
</dbReference>
<dbReference type="PANTHER" id="PTHR48079">
    <property type="entry name" value="PROTEIN YEEZ"/>
    <property type="match status" value="1"/>
</dbReference>
<feature type="domain" description="NAD-dependent epimerase/dehydratase" evidence="1">
    <location>
        <begin position="3"/>
        <end position="217"/>
    </location>
</feature>
<reference evidence="2 3" key="1">
    <citation type="submission" date="2021-03" db="EMBL/GenBank/DDBJ databases">
        <title>Genomic Encyclopedia of Type Strains, Phase IV (KMG-IV): sequencing the most valuable type-strain genomes for metagenomic binning, comparative biology and taxonomic classification.</title>
        <authorList>
            <person name="Goeker M."/>
        </authorList>
    </citation>
    <scope>NUCLEOTIDE SEQUENCE [LARGE SCALE GENOMIC DNA]</scope>
    <source>
        <strain evidence="2 3">DSM 21600</strain>
    </source>
</reference>
<dbReference type="Pfam" id="PF01370">
    <property type="entry name" value="Epimerase"/>
    <property type="match status" value="1"/>
</dbReference>
<dbReference type="InterPro" id="IPR036291">
    <property type="entry name" value="NAD(P)-bd_dom_sf"/>
</dbReference>
<keyword evidence="3" id="KW-1185">Reference proteome</keyword>
<dbReference type="SUPFAM" id="SSF51735">
    <property type="entry name" value="NAD(P)-binding Rossmann-fold domains"/>
    <property type="match status" value="1"/>
</dbReference>
<evidence type="ECO:0000313" key="2">
    <source>
        <dbReference type="EMBL" id="MBP1849876.1"/>
    </source>
</evidence>
<organism evidence="2 3">
    <name type="scientific">Rhizobium halophytocola</name>
    <dbReference type="NCBI Taxonomy" id="735519"/>
    <lineage>
        <taxon>Bacteria</taxon>
        <taxon>Pseudomonadati</taxon>
        <taxon>Pseudomonadota</taxon>
        <taxon>Alphaproteobacteria</taxon>
        <taxon>Hyphomicrobiales</taxon>
        <taxon>Rhizobiaceae</taxon>
        <taxon>Rhizobium/Agrobacterium group</taxon>
        <taxon>Rhizobium</taxon>
    </lineage>
</organism>
<protein>
    <submittedName>
        <fullName evidence="2">Nucleoside-diphosphate-sugar epimerase</fullName>
    </submittedName>
</protein>
<evidence type="ECO:0000313" key="3">
    <source>
        <dbReference type="Proteomes" id="UP000759443"/>
    </source>
</evidence>
<comment type="caution">
    <text evidence="2">The sequence shown here is derived from an EMBL/GenBank/DDBJ whole genome shotgun (WGS) entry which is preliminary data.</text>
</comment>
<sequence>MRIFVTGASGFIGSRVVTALIGAGHQVIGMTRSEAGAESLKAAGAEPYHASLEEPDTLLGAVDKADGVIHLAFDHDFSRFVENCQKDARVIAALGQALKGSDRPMLITSGTGIGSPSDGGPAREDIFNTDHPNPRIASEMAGNALLDEGVNLSVVRLPQVHDPVRQGLISPLLDIVREKGVSGYVGEGRNRWPAGHVEDVAQVYRLAIERAVAGARYHAVAEEGIPARDIAEALARGMKVEAVSVAPEDVQAHFGWMGIFVGLDMQATSEWTRQTLGWNPTGPTLLEDLAAMRY</sequence>
<dbReference type="InterPro" id="IPR051783">
    <property type="entry name" value="NAD(P)-dependent_oxidoreduct"/>
</dbReference>
<dbReference type="Proteomes" id="UP000759443">
    <property type="component" value="Unassembled WGS sequence"/>
</dbReference>
<gene>
    <name evidence="2" type="ORF">J2Z17_001297</name>
</gene>
<proteinExistence type="predicted"/>
<evidence type="ECO:0000259" key="1">
    <source>
        <dbReference type="Pfam" id="PF01370"/>
    </source>
</evidence>
<accession>A0ABS4DVZ6</accession>
<dbReference type="CDD" id="cd05262">
    <property type="entry name" value="SDR_a7"/>
    <property type="match status" value="1"/>
</dbReference>
<dbReference type="RefSeq" id="WP_209943322.1">
    <property type="nucleotide sequence ID" value="NZ_JAGGJU010000003.1"/>
</dbReference>
<dbReference type="EMBL" id="JAGGJU010000003">
    <property type="protein sequence ID" value="MBP1849876.1"/>
    <property type="molecule type" value="Genomic_DNA"/>
</dbReference>
<dbReference type="Gene3D" id="3.40.50.720">
    <property type="entry name" value="NAD(P)-binding Rossmann-like Domain"/>
    <property type="match status" value="1"/>
</dbReference>
<name>A0ABS4DVZ6_9HYPH</name>
<dbReference type="PANTHER" id="PTHR48079:SF6">
    <property type="entry name" value="NAD(P)-BINDING DOMAIN-CONTAINING PROTEIN-RELATED"/>
    <property type="match status" value="1"/>
</dbReference>